<name>A0A3R5XTR2_ORNRH</name>
<sequence>METKDRAEIHQNGQWILKGDITSIKVIFKNLIGENFQGKAYDDYIKYIALKQGFEKGEIKLYIDKKFINKGTIK</sequence>
<dbReference type="EMBL" id="CP035107">
    <property type="protein sequence ID" value="QAR30281.1"/>
    <property type="molecule type" value="Genomic_DNA"/>
</dbReference>
<gene>
    <name evidence="2" type="ORF">EQP59_02350</name>
</gene>
<dbReference type="Proteomes" id="UP000287701">
    <property type="component" value="Chromosome"/>
</dbReference>
<reference evidence="2 3" key="1">
    <citation type="submission" date="2019-01" db="EMBL/GenBank/DDBJ databases">
        <title>Whole Genome of Ornithobacterium rhinotracheale FARPER-174b.</title>
        <authorList>
            <person name="Tataje-Lavanda L.A."/>
            <person name="Montalvan A."/>
            <person name="Montesinos R."/>
            <person name="Zimic M."/>
            <person name="Fernandez-Sanchez M."/>
            <person name="Fernandez-Diaz M."/>
        </authorList>
    </citation>
    <scope>NUCLEOTIDE SEQUENCE [LARGE SCALE GENOMIC DNA]</scope>
    <source>
        <strain evidence="2 3">FARPER-174b</strain>
    </source>
</reference>
<dbReference type="OrthoDB" id="1081774at2"/>
<protein>
    <recommendedName>
        <fullName evidence="1">DUF7688 domain-containing protein</fullName>
    </recommendedName>
</protein>
<proteinExistence type="predicted"/>
<evidence type="ECO:0000313" key="2">
    <source>
        <dbReference type="EMBL" id="QAR30281.1"/>
    </source>
</evidence>
<feature type="domain" description="DUF7688" evidence="1">
    <location>
        <begin position="7"/>
        <end position="74"/>
    </location>
</feature>
<accession>A0A3R5XTR2</accession>
<dbReference type="Pfam" id="PF24737">
    <property type="entry name" value="DUF7688"/>
    <property type="match status" value="1"/>
</dbReference>
<dbReference type="AlphaFoldDB" id="A0A3R5XTR2"/>
<dbReference type="InterPro" id="IPR056105">
    <property type="entry name" value="DUF7688"/>
</dbReference>
<organism evidence="2 3">
    <name type="scientific">Ornithobacterium rhinotracheale</name>
    <dbReference type="NCBI Taxonomy" id="28251"/>
    <lineage>
        <taxon>Bacteria</taxon>
        <taxon>Pseudomonadati</taxon>
        <taxon>Bacteroidota</taxon>
        <taxon>Flavobacteriia</taxon>
        <taxon>Flavobacteriales</taxon>
        <taxon>Weeksellaceae</taxon>
        <taxon>Ornithobacterium</taxon>
    </lineage>
</organism>
<dbReference type="RefSeq" id="WP_064971111.1">
    <property type="nucleotide sequence ID" value="NZ_CP035107.1"/>
</dbReference>
<evidence type="ECO:0000259" key="1">
    <source>
        <dbReference type="Pfam" id="PF24737"/>
    </source>
</evidence>
<evidence type="ECO:0000313" key="3">
    <source>
        <dbReference type="Proteomes" id="UP000287701"/>
    </source>
</evidence>